<dbReference type="Proteomes" id="UP000325440">
    <property type="component" value="Unassembled WGS sequence"/>
</dbReference>
<keyword evidence="4" id="KW-1185">Reference proteome</keyword>
<dbReference type="EMBL" id="CABPRJ010000964">
    <property type="protein sequence ID" value="VVC33187.1"/>
    <property type="molecule type" value="Genomic_DNA"/>
</dbReference>
<sequence>MKTVEPQLKGAVSTWWNTTKVLDLSWDEFRDEFSEKFDNAELQSQLRAVIVSVRQTLRTVPYATVLSYYRKINSRAVKPPGRPSPAASKHNGRTDARRVPHPHTPLAPYGGPPASWTPHRANHRHPPSHPKTDPEKIA</sequence>
<feature type="domain" description="Retrotransposon gag" evidence="2">
    <location>
        <begin position="7"/>
        <end position="60"/>
    </location>
</feature>
<gene>
    <name evidence="3" type="ORF">CINCED_3A002104</name>
</gene>
<protein>
    <submittedName>
        <fullName evidence="3">Retrotransposon gag domain</fullName>
    </submittedName>
</protein>
<evidence type="ECO:0000256" key="1">
    <source>
        <dbReference type="SAM" id="MobiDB-lite"/>
    </source>
</evidence>
<proteinExistence type="predicted"/>
<dbReference type="OrthoDB" id="6623961at2759"/>
<name>A0A5E4MNY4_9HEMI</name>
<dbReference type="AlphaFoldDB" id="A0A5E4MNY4"/>
<accession>A0A5E4MNY4</accession>
<reference evidence="3 4" key="1">
    <citation type="submission" date="2019-08" db="EMBL/GenBank/DDBJ databases">
        <authorList>
            <person name="Alioto T."/>
            <person name="Alioto T."/>
            <person name="Gomez Garrido J."/>
        </authorList>
    </citation>
    <scope>NUCLEOTIDE SEQUENCE [LARGE SCALE GENOMIC DNA]</scope>
</reference>
<organism evidence="3 4">
    <name type="scientific">Cinara cedri</name>
    <dbReference type="NCBI Taxonomy" id="506608"/>
    <lineage>
        <taxon>Eukaryota</taxon>
        <taxon>Metazoa</taxon>
        <taxon>Ecdysozoa</taxon>
        <taxon>Arthropoda</taxon>
        <taxon>Hexapoda</taxon>
        <taxon>Insecta</taxon>
        <taxon>Pterygota</taxon>
        <taxon>Neoptera</taxon>
        <taxon>Paraneoptera</taxon>
        <taxon>Hemiptera</taxon>
        <taxon>Sternorrhyncha</taxon>
        <taxon>Aphidomorpha</taxon>
        <taxon>Aphidoidea</taxon>
        <taxon>Aphididae</taxon>
        <taxon>Lachninae</taxon>
        <taxon>Cinara</taxon>
    </lineage>
</organism>
<dbReference type="Pfam" id="PF03732">
    <property type="entry name" value="Retrotrans_gag"/>
    <property type="match status" value="1"/>
</dbReference>
<evidence type="ECO:0000313" key="4">
    <source>
        <dbReference type="Proteomes" id="UP000325440"/>
    </source>
</evidence>
<evidence type="ECO:0000259" key="2">
    <source>
        <dbReference type="Pfam" id="PF03732"/>
    </source>
</evidence>
<feature type="region of interest" description="Disordered" evidence="1">
    <location>
        <begin position="73"/>
        <end position="138"/>
    </location>
</feature>
<evidence type="ECO:0000313" key="3">
    <source>
        <dbReference type="EMBL" id="VVC33187.1"/>
    </source>
</evidence>
<dbReference type="InterPro" id="IPR005162">
    <property type="entry name" value="Retrotrans_gag_dom"/>
</dbReference>